<dbReference type="InterPro" id="IPR054485">
    <property type="entry name" value="FlK-like_dom"/>
</dbReference>
<sequence>MKEGLVPGVEATFTVTVTEEMVPVFDGEVIHPVMSTVSMVYYMEKAGRYVLAPHLEEHEEGSGFAIDIKHVGPAVIGQEVTFRAVCVEVTEKRVVCKVMADTARNRVGVGLFTQAIFNKDEMKRRFRQLQAEIDRQSEDGRVGE</sequence>
<dbReference type="PANTHER" id="PTHR36934">
    <property type="entry name" value="BLR0278 PROTEIN"/>
    <property type="match status" value="1"/>
</dbReference>
<dbReference type="PANTHER" id="PTHR36934:SF1">
    <property type="entry name" value="THIOESTERASE DOMAIN-CONTAINING PROTEIN"/>
    <property type="match status" value="1"/>
</dbReference>
<gene>
    <name evidence="2" type="ORF">RGB73_26475</name>
</gene>
<proteinExistence type="predicted"/>
<evidence type="ECO:0000259" key="1">
    <source>
        <dbReference type="Pfam" id="PF22636"/>
    </source>
</evidence>
<reference evidence="2 3" key="1">
    <citation type="submission" date="2023-09" db="EMBL/GenBank/DDBJ databases">
        <title>Complete Genome and Methylome dissection of Bacillus brevis NEB573 original source of BbsI restriction endonuclease.</title>
        <authorList>
            <person name="Fomenkov A."/>
            <person name="Roberts R.D."/>
        </authorList>
    </citation>
    <scope>NUCLEOTIDE SEQUENCE [LARGE SCALE GENOMIC DNA]</scope>
    <source>
        <strain evidence="2 3">NEB573</strain>
    </source>
</reference>
<protein>
    <submittedName>
        <fullName evidence="2">Thioesterase</fullName>
    </submittedName>
</protein>
<name>A0ABY9T259_BREBE</name>
<dbReference type="InterPro" id="IPR025540">
    <property type="entry name" value="FlK"/>
</dbReference>
<dbReference type="Gene3D" id="3.10.129.10">
    <property type="entry name" value="Hotdog Thioesterase"/>
    <property type="match status" value="1"/>
</dbReference>
<feature type="domain" description="Fluoroacetyl-CoA-specific thioesterase-like" evidence="1">
    <location>
        <begin position="17"/>
        <end position="119"/>
    </location>
</feature>
<dbReference type="Proteomes" id="UP001256827">
    <property type="component" value="Chromosome"/>
</dbReference>
<keyword evidence="3" id="KW-1185">Reference proteome</keyword>
<evidence type="ECO:0000313" key="2">
    <source>
        <dbReference type="EMBL" id="WNC14184.1"/>
    </source>
</evidence>
<dbReference type="RefSeq" id="WP_310766128.1">
    <property type="nucleotide sequence ID" value="NZ_CP134050.1"/>
</dbReference>
<evidence type="ECO:0000313" key="3">
    <source>
        <dbReference type="Proteomes" id="UP001256827"/>
    </source>
</evidence>
<dbReference type="InterPro" id="IPR029069">
    <property type="entry name" value="HotDog_dom_sf"/>
</dbReference>
<dbReference type="EMBL" id="CP134050">
    <property type="protein sequence ID" value="WNC14184.1"/>
    <property type="molecule type" value="Genomic_DNA"/>
</dbReference>
<accession>A0ABY9T259</accession>
<dbReference type="Pfam" id="PF22636">
    <property type="entry name" value="FlK"/>
    <property type="match status" value="1"/>
</dbReference>
<organism evidence="2 3">
    <name type="scientific">Brevibacillus brevis</name>
    <name type="common">Bacillus brevis</name>
    <dbReference type="NCBI Taxonomy" id="1393"/>
    <lineage>
        <taxon>Bacteria</taxon>
        <taxon>Bacillati</taxon>
        <taxon>Bacillota</taxon>
        <taxon>Bacilli</taxon>
        <taxon>Bacillales</taxon>
        <taxon>Paenibacillaceae</taxon>
        <taxon>Brevibacillus</taxon>
    </lineage>
</organism>
<dbReference type="SUPFAM" id="SSF54637">
    <property type="entry name" value="Thioesterase/thiol ester dehydrase-isomerase"/>
    <property type="match status" value="1"/>
</dbReference>